<name>A0ABS1JQA8_9BURK</name>
<dbReference type="Gene3D" id="2.40.160.20">
    <property type="match status" value="1"/>
</dbReference>
<dbReference type="SUPFAM" id="SSF56925">
    <property type="entry name" value="OMPA-like"/>
    <property type="match status" value="1"/>
</dbReference>
<evidence type="ECO:0000256" key="1">
    <source>
        <dbReference type="ARBA" id="ARBA00004571"/>
    </source>
</evidence>
<feature type="signal peptide" evidence="6">
    <location>
        <begin position="1"/>
        <end position="20"/>
    </location>
</feature>
<organism evidence="8 9">
    <name type="scientific">Ramlibacter alkalitolerans</name>
    <dbReference type="NCBI Taxonomy" id="2039631"/>
    <lineage>
        <taxon>Bacteria</taxon>
        <taxon>Pseudomonadati</taxon>
        <taxon>Pseudomonadota</taxon>
        <taxon>Betaproteobacteria</taxon>
        <taxon>Burkholderiales</taxon>
        <taxon>Comamonadaceae</taxon>
        <taxon>Ramlibacter</taxon>
    </lineage>
</organism>
<dbReference type="PANTHER" id="PTHR35892">
    <property type="entry name" value="OUTER MEMBRANE PROTEIN PAGN-RELATED"/>
    <property type="match status" value="1"/>
</dbReference>
<dbReference type="Proteomes" id="UP000622707">
    <property type="component" value="Unassembled WGS sequence"/>
</dbReference>
<comment type="subcellular location">
    <subcellularLocation>
        <location evidence="1">Cell outer membrane</location>
        <topology evidence="1">Multi-pass membrane protein</topology>
    </subcellularLocation>
</comment>
<evidence type="ECO:0000313" key="8">
    <source>
        <dbReference type="EMBL" id="MBL0426449.1"/>
    </source>
</evidence>
<comment type="caution">
    <text evidence="8">The sequence shown here is derived from an EMBL/GenBank/DDBJ whole genome shotgun (WGS) entry which is preliminary data.</text>
</comment>
<keyword evidence="5" id="KW-0472">Membrane</keyword>
<keyword evidence="9" id="KW-1185">Reference proteome</keyword>
<dbReference type="Pfam" id="PF13505">
    <property type="entry name" value="OMP_b-brl"/>
    <property type="match status" value="1"/>
</dbReference>
<dbReference type="RefSeq" id="WP_201690603.1">
    <property type="nucleotide sequence ID" value="NZ_JAEQND010000008.1"/>
</dbReference>
<protein>
    <submittedName>
        <fullName evidence="8">Porin family protein</fullName>
    </submittedName>
</protein>
<evidence type="ECO:0000256" key="5">
    <source>
        <dbReference type="ARBA" id="ARBA00023136"/>
    </source>
</evidence>
<evidence type="ECO:0000256" key="2">
    <source>
        <dbReference type="ARBA" id="ARBA00022452"/>
    </source>
</evidence>
<reference evidence="8 9" key="1">
    <citation type="journal article" date="2017" name="Int. J. Syst. Evol. Microbiol.">
        <title>Ramlibacter alkalitolerans sp. nov., alkali-tolerant bacterium isolated from soil of ginseng.</title>
        <authorList>
            <person name="Lee D.H."/>
            <person name="Cha C.J."/>
        </authorList>
    </citation>
    <scope>NUCLEOTIDE SEQUENCE [LARGE SCALE GENOMIC DNA]</scope>
    <source>
        <strain evidence="8 9">KACC 19305</strain>
    </source>
</reference>
<evidence type="ECO:0000256" key="6">
    <source>
        <dbReference type="SAM" id="SignalP"/>
    </source>
</evidence>
<feature type="chain" id="PRO_5047052436" evidence="6">
    <location>
        <begin position="21"/>
        <end position="176"/>
    </location>
</feature>
<evidence type="ECO:0000313" key="9">
    <source>
        <dbReference type="Proteomes" id="UP000622707"/>
    </source>
</evidence>
<evidence type="ECO:0000256" key="4">
    <source>
        <dbReference type="ARBA" id="ARBA00022729"/>
    </source>
</evidence>
<dbReference type="InterPro" id="IPR011250">
    <property type="entry name" value="OMP/PagP_B-barrel"/>
</dbReference>
<keyword evidence="2" id="KW-1134">Transmembrane beta strand</keyword>
<keyword evidence="3" id="KW-0812">Transmembrane</keyword>
<sequence>MKRIAIAAAAALVLVGAAQAQQARNASPLYGELGYSFLQVKESTTGFDATPQALRGIVGYNFHPYFAGEALLALGTNSDSDLGVDAKAKYAFGLFLKPKYNFNNFEVFGRLGWARTKVKFSVPGFSASGTDDDFAYGVGVNYSFNPKLYVGADWMQLLNKDTAKVQGWTISVGYRF</sequence>
<proteinExistence type="predicted"/>
<evidence type="ECO:0000256" key="3">
    <source>
        <dbReference type="ARBA" id="ARBA00022692"/>
    </source>
</evidence>
<keyword evidence="4 6" id="KW-0732">Signal</keyword>
<dbReference type="EMBL" id="JAEQND010000008">
    <property type="protein sequence ID" value="MBL0426449.1"/>
    <property type="molecule type" value="Genomic_DNA"/>
</dbReference>
<dbReference type="PANTHER" id="PTHR35892:SF2">
    <property type="entry name" value="OUTER MEMBRANE PROTEIN PAGN"/>
    <property type="match status" value="1"/>
</dbReference>
<dbReference type="NCBIfam" id="TIGR01414">
    <property type="entry name" value="autotrans_barl"/>
    <property type="match status" value="1"/>
</dbReference>
<accession>A0ABS1JQA8</accession>
<evidence type="ECO:0000259" key="7">
    <source>
        <dbReference type="Pfam" id="PF13505"/>
    </source>
</evidence>
<feature type="domain" description="Outer membrane protein beta-barrel" evidence="7">
    <location>
        <begin position="8"/>
        <end position="176"/>
    </location>
</feature>
<dbReference type="InterPro" id="IPR027385">
    <property type="entry name" value="Beta-barrel_OMP"/>
</dbReference>
<gene>
    <name evidence="8" type="ORF">JI746_15150</name>
</gene>
<dbReference type="InterPro" id="IPR006315">
    <property type="entry name" value="OM_autotransptr_brl_dom"/>
</dbReference>
<dbReference type="InterPro" id="IPR051723">
    <property type="entry name" value="Bact_OM_Invasion-Related"/>
</dbReference>